<name>A0A0P0FGI6_BACT4</name>
<evidence type="ECO:0000256" key="2">
    <source>
        <dbReference type="ARBA" id="ARBA00012438"/>
    </source>
</evidence>
<dbReference type="Gene3D" id="1.10.10.60">
    <property type="entry name" value="Homeodomain-like"/>
    <property type="match status" value="1"/>
</dbReference>
<dbReference type="InterPro" id="IPR036890">
    <property type="entry name" value="HATPase_C_sf"/>
</dbReference>
<dbReference type="Gene3D" id="1.10.287.130">
    <property type="match status" value="1"/>
</dbReference>
<accession>A0A0P0FGI6</accession>
<reference evidence="11 15" key="1">
    <citation type="submission" date="2015-09" db="EMBL/GenBank/DDBJ databases">
        <authorList>
            <consortium name="Pathogen Informatics"/>
        </authorList>
    </citation>
    <scope>NUCLEOTIDE SEQUENCE [LARGE SCALE GENOMIC DNA]</scope>
    <source>
        <strain evidence="11 15">2789STDY5834899</strain>
    </source>
</reference>
<dbReference type="PROSITE" id="PS50110">
    <property type="entry name" value="RESPONSE_REGULATORY"/>
    <property type="match status" value="1"/>
</dbReference>
<dbReference type="RefSeq" id="WP_016269244.1">
    <property type="nucleotide sequence ID" value="NZ_AP022660.1"/>
</dbReference>
<dbReference type="PROSITE" id="PS50109">
    <property type="entry name" value="HIS_KIN"/>
    <property type="match status" value="1"/>
</dbReference>
<dbReference type="InterPro" id="IPR018060">
    <property type="entry name" value="HTH_AraC"/>
</dbReference>
<dbReference type="SUPFAM" id="SSF52172">
    <property type="entry name" value="CheY-like"/>
    <property type="match status" value="1"/>
</dbReference>
<dbReference type="Proteomes" id="UP000782901">
    <property type="component" value="Unassembled WGS sequence"/>
</dbReference>
<evidence type="ECO:0000313" key="13">
    <source>
        <dbReference type="EMBL" id="MBS5409326.1"/>
    </source>
</evidence>
<dbReference type="SUPFAM" id="SSF46689">
    <property type="entry name" value="Homeodomain-like"/>
    <property type="match status" value="1"/>
</dbReference>
<evidence type="ECO:0000259" key="9">
    <source>
        <dbReference type="PROSITE" id="PS50109"/>
    </source>
</evidence>
<dbReference type="SMART" id="SM00388">
    <property type="entry name" value="HisKA"/>
    <property type="match status" value="1"/>
</dbReference>
<dbReference type="GO" id="GO:0043565">
    <property type="term" value="F:sequence-specific DNA binding"/>
    <property type="evidence" value="ECO:0007669"/>
    <property type="project" value="InterPro"/>
</dbReference>
<evidence type="ECO:0000313" key="14">
    <source>
        <dbReference type="EMBL" id="UYU65801.1"/>
    </source>
</evidence>
<evidence type="ECO:0000256" key="5">
    <source>
        <dbReference type="ARBA" id="ARBA00023163"/>
    </source>
</evidence>
<dbReference type="InterPro" id="IPR011123">
    <property type="entry name" value="Y_Y_Y"/>
</dbReference>
<dbReference type="KEGG" id="btho:Btheta7330_04999"/>
<dbReference type="InterPro" id="IPR004358">
    <property type="entry name" value="Sig_transdc_His_kin-like_C"/>
</dbReference>
<feature type="modified residue" description="4-aspartylphosphate" evidence="6">
    <location>
        <position position="1148"/>
    </location>
</feature>
<dbReference type="Pfam" id="PF07494">
    <property type="entry name" value="Reg_prop"/>
    <property type="match status" value="3"/>
</dbReference>
<proteinExistence type="predicted"/>
<reference evidence="13" key="3">
    <citation type="submission" date="2021-02" db="EMBL/GenBank/DDBJ databases">
        <title>Infant gut strain persistence is associated with maternal origin, phylogeny, and functional potential including surface adhesion and iron acquisition.</title>
        <authorList>
            <person name="Lou Y.C."/>
        </authorList>
    </citation>
    <scope>NUCLEOTIDE SEQUENCE</scope>
    <source>
        <strain evidence="13">L3_082_243G1_dasL3_082_243G1_maxbin2.maxbin.015s ta_sub</strain>
    </source>
</reference>
<dbReference type="InterPro" id="IPR001789">
    <property type="entry name" value="Sig_transdc_resp-reg_receiver"/>
</dbReference>
<dbReference type="InterPro" id="IPR005467">
    <property type="entry name" value="His_kinase_dom"/>
</dbReference>
<dbReference type="SMART" id="SM00342">
    <property type="entry name" value="HTH_ARAC"/>
    <property type="match status" value="1"/>
</dbReference>
<evidence type="ECO:0000259" key="10">
    <source>
        <dbReference type="PROSITE" id="PS50110"/>
    </source>
</evidence>
<dbReference type="SUPFAM" id="SSF47384">
    <property type="entry name" value="Homodimeric domain of signal transducing histidine kinase"/>
    <property type="match status" value="1"/>
</dbReference>
<dbReference type="Pfam" id="PF12833">
    <property type="entry name" value="HTH_18"/>
    <property type="match status" value="1"/>
</dbReference>
<dbReference type="SUPFAM" id="SSF101898">
    <property type="entry name" value="NHL repeat"/>
    <property type="match status" value="1"/>
</dbReference>
<dbReference type="PANTHER" id="PTHR43547:SF2">
    <property type="entry name" value="HYBRID SIGNAL TRANSDUCTION HISTIDINE KINASE C"/>
    <property type="match status" value="1"/>
</dbReference>
<feature type="transmembrane region" description="Helical" evidence="7">
    <location>
        <begin position="784"/>
        <end position="810"/>
    </location>
</feature>
<evidence type="ECO:0000259" key="8">
    <source>
        <dbReference type="PROSITE" id="PS01124"/>
    </source>
</evidence>
<dbReference type="Pfam" id="PF00072">
    <property type="entry name" value="Response_reg"/>
    <property type="match status" value="1"/>
</dbReference>
<dbReference type="Gene3D" id="3.40.50.2300">
    <property type="match status" value="1"/>
</dbReference>
<dbReference type="InterPro" id="IPR011110">
    <property type="entry name" value="Reg_prop"/>
</dbReference>
<organism evidence="11 15">
    <name type="scientific">Bacteroides thetaiotaomicron</name>
    <dbReference type="NCBI Taxonomy" id="818"/>
    <lineage>
        <taxon>Bacteria</taxon>
        <taxon>Pseudomonadati</taxon>
        <taxon>Bacteroidota</taxon>
        <taxon>Bacteroidia</taxon>
        <taxon>Bacteroidales</taxon>
        <taxon>Bacteroidaceae</taxon>
        <taxon>Bacteroides</taxon>
    </lineage>
</organism>
<keyword evidence="11" id="KW-0808">Transferase</keyword>
<sequence length="1366" mass="157287">MKKHNEWTKRTTLLRRVLLILVSFLLIGVDINASYSLRQFSSKNGLSNSAILSMCQDRHGVIWIGSCDGLNIYDGTYLGLYKPTNVHHSFSGNLIERIIEADNDVLWIQTNYGLDRFDTRRQTIQSFKDFKYINRMAISPEDDFFIIKDDGYIYYYQPEQKDFCKLDVKKIHFEEVQQMAIDNFGVLWIFSSDNDNRSYIIEKNGNQVKLVPSNCLNHSEKLLWTFVDGDFLYFIDSTYALYEYDLNNHKAYFIADMEAEILRRGEVSSIIKQKTDYFIGFKSSGLIQLKYMPDSKVKYSLQSINVQSGIFCLMKDRFQDIIWVGADGQGLYMYFTDEFSIDNIMLDVPEYRVDNPVRALYQDQDQTLWIGTKGGGILKMFDFHPDMETLPRAERILASNSPLMDNSVYSFAPSRRKLLWIGTESGLNYYSYSQKRIQEFPVMADGKMVKYVHSVRETNDSTLWVVSAGEGIVKIILDATSLLPKVKSARRFTLDGGKRNSNYFFVSFQENDSVIWFGNRGYGAYKMNTHTNQLTPCRIDDVVKNQTVNDIFAIHKNDEGYWFGTSFGLTRLYQGEYRVYNETDGFPNNTIHGILEGRDNNLWLSTNQGLVRFNVRENTVQTYRQQGDLEVIEFSDGAFFKDQQTGTLFFGGTNGFITISENDQLSEEYMPPLHFNRLSIFGKECNIYDFLQGATKQETLVLDYSQNFFNLSFIAVDYINGNNYTYSYKIDGLSDSWIENGLSTVAVFSNLSPGEYTLLVKYRSNITGKESEPYSLLIRITPPWYMTTCAYIVYFLLLAGVIAGAIRMVIKRYRRKRNVMIEEMNRQQREELYESKLRFFTNITHEFCTPLTLINGPCEKILSYSRVDSYVRKYASMIQQNALKLNALILELIEFRRLETGNKILKIKHVPVTEQIRTIAESFGELAESRKLNYRLQIEDGVFWNTDVSCLSKIVNNLISNAFKYTPENGSITVELRIEGEQLCIRVSNTGKGIKEADLTKIFDRYKILDNFEVQNKNGISPRNGLGLAICHSMVNLLNGQIQVSSIPNEVTTFDVWLPVMEVTVDNEDEKVAEELVLSSDEQAVELKNSSVEFDKNKQTIMIIDDDPSMLWFVTEIFVGAYNVVSLGSAEEALKQLGIQLPDLIISDVMMPGMDGMSFAKKIKSDKLLSRIPLILLSALNNIDEQTRGIESGAEAYITKPFNVEYLEKVVRRLLQREEDLKEYYSSVLSAFELDDGHFLHKEDKSFFEKMMQIIDSHIQNTDLSVELLSSSLGYSTRQFYRKLKNVTEKTPADIIREYRLTIVERLLLTTQLSIEEIMDKTGFSNRGTFYKAFAQKFEMTPKQYRNIKTKDVHDASEEGGGTMNV</sequence>
<dbReference type="Gene3D" id="2.130.10.10">
    <property type="entry name" value="YVTN repeat-like/Quinoprotein amine dehydrogenase"/>
    <property type="match status" value="3"/>
</dbReference>
<dbReference type="EMBL" id="WCSY01000002">
    <property type="protein sequence ID" value="KAB4315555.1"/>
    <property type="molecule type" value="Genomic_DNA"/>
</dbReference>
<evidence type="ECO:0000313" key="17">
    <source>
        <dbReference type="Proteomes" id="UP001156218"/>
    </source>
</evidence>
<dbReference type="EMBL" id="JAGZEE010000001">
    <property type="protein sequence ID" value="MBS5409326.1"/>
    <property type="molecule type" value="Genomic_DNA"/>
</dbReference>
<feature type="domain" description="HTH araC/xylS-type" evidence="8">
    <location>
        <begin position="1249"/>
        <end position="1348"/>
    </location>
</feature>
<evidence type="ECO:0000313" key="16">
    <source>
        <dbReference type="Proteomes" id="UP000440614"/>
    </source>
</evidence>
<dbReference type="Pfam" id="PF07495">
    <property type="entry name" value="Y_Y_Y"/>
    <property type="match status" value="1"/>
</dbReference>
<keyword evidence="4" id="KW-0805">Transcription regulation</keyword>
<reference evidence="14 17" key="4">
    <citation type="submission" date="2021-06" db="EMBL/GenBank/DDBJ databases">
        <title>Interrogation of the integrated mobile genetic elements in gut-associated Bacteroides with a consensus prediction approach.</title>
        <authorList>
            <person name="Campbell D.E."/>
            <person name="Leigh J.R."/>
            <person name="Kim T."/>
            <person name="England W."/>
            <person name="Whitaker R.J."/>
            <person name="Degnan P.H."/>
        </authorList>
    </citation>
    <scope>NUCLEOTIDE SEQUENCE [LARGE SCALE GENOMIC DNA]</scope>
    <source>
        <strain evidence="14 17">WAL8669</strain>
    </source>
</reference>
<keyword evidence="3 6" id="KW-0597">Phosphoprotein</keyword>
<dbReference type="PANTHER" id="PTHR43547">
    <property type="entry name" value="TWO-COMPONENT HISTIDINE KINASE"/>
    <property type="match status" value="1"/>
</dbReference>
<dbReference type="CDD" id="cd00082">
    <property type="entry name" value="HisKA"/>
    <property type="match status" value="1"/>
</dbReference>
<protein>
    <recommendedName>
        <fullName evidence="2">histidine kinase</fullName>
        <ecNumber evidence="2">2.7.13.3</ecNumber>
    </recommendedName>
</protein>
<dbReference type="InterPro" id="IPR003661">
    <property type="entry name" value="HisK_dim/P_dom"/>
</dbReference>
<dbReference type="Gene3D" id="2.60.40.10">
    <property type="entry name" value="Immunoglobulins"/>
    <property type="match status" value="1"/>
</dbReference>
<evidence type="ECO:0000256" key="1">
    <source>
        <dbReference type="ARBA" id="ARBA00000085"/>
    </source>
</evidence>
<gene>
    <name evidence="11" type="primary">luxQ_7</name>
    <name evidence="11" type="ORF">ERS852511_02597</name>
    <name evidence="12" type="ORF">GAO51_02905</name>
    <name evidence="13" type="ORF">KHY35_01200</name>
    <name evidence="14" type="ORF">KQP68_19840</name>
</gene>
<dbReference type="SMART" id="SM00448">
    <property type="entry name" value="REC"/>
    <property type="match status" value="1"/>
</dbReference>
<dbReference type="Proteomes" id="UP000095576">
    <property type="component" value="Unassembled WGS sequence"/>
</dbReference>
<dbReference type="SUPFAM" id="SSF55874">
    <property type="entry name" value="ATPase domain of HSP90 chaperone/DNA topoisomerase II/histidine kinase"/>
    <property type="match status" value="1"/>
</dbReference>
<dbReference type="EMBL" id="CP083680">
    <property type="protein sequence ID" value="UYU65801.1"/>
    <property type="molecule type" value="Genomic_DNA"/>
</dbReference>
<evidence type="ECO:0000313" key="15">
    <source>
        <dbReference type="Proteomes" id="UP000095576"/>
    </source>
</evidence>
<dbReference type="SMART" id="SM00387">
    <property type="entry name" value="HATPase_c"/>
    <property type="match status" value="1"/>
</dbReference>
<dbReference type="PATRIC" id="fig|818.23.peg.5147"/>
<dbReference type="Proteomes" id="UP001156218">
    <property type="component" value="Chromosome"/>
</dbReference>
<dbReference type="GO" id="GO:0003700">
    <property type="term" value="F:DNA-binding transcription factor activity"/>
    <property type="evidence" value="ECO:0007669"/>
    <property type="project" value="InterPro"/>
</dbReference>
<dbReference type="InterPro" id="IPR009057">
    <property type="entry name" value="Homeodomain-like_sf"/>
</dbReference>
<dbReference type="PROSITE" id="PS01124">
    <property type="entry name" value="HTH_ARAC_FAMILY_2"/>
    <property type="match status" value="1"/>
</dbReference>
<dbReference type="InterPro" id="IPR013783">
    <property type="entry name" value="Ig-like_fold"/>
</dbReference>
<dbReference type="InterPro" id="IPR011006">
    <property type="entry name" value="CheY-like_superfamily"/>
</dbReference>
<evidence type="ECO:0000313" key="12">
    <source>
        <dbReference type="EMBL" id="KAB4315555.1"/>
    </source>
</evidence>
<dbReference type="SUPFAM" id="SSF63829">
    <property type="entry name" value="Calcium-dependent phosphotriesterase"/>
    <property type="match status" value="2"/>
</dbReference>
<feature type="domain" description="Histidine kinase" evidence="9">
    <location>
        <begin position="842"/>
        <end position="1062"/>
    </location>
</feature>
<evidence type="ECO:0000256" key="7">
    <source>
        <dbReference type="SAM" id="Phobius"/>
    </source>
</evidence>
<keyword evidence="5" id="KW-0804">Transcription</keyword>
<dbReference type="EMBL" id="CZAP01000008">
    <property type="protein sequence ID" value="CUP59144.1"/>
    <property type="molecule type" value="Genomic_DNA"/>
</dbReference>
<dbReference type="GO" id="GO:0000155">
    <property type="term" value="F:phosphorelay sensor kinase activity"/>
    <property type="evidence" value="ECO:0007669"/>
    <property type="project" value="InterPro"/>
</dbReference>
<dbReference type="Gene3D" id="3.30.565.10">
    <property type="entry name" value="Histidine kinase-like ATPase, C-terminal domain"/>
    <property type="match status" value="1"/>
</dbReference>
<evidence type="ECO:0000256" key="4">
    <source>
        <dbReference type="ARBA" id="ARBA00023015"/>
    </source>
</evidence>
<dbReference type="Proteomes" id="UP000440614">
    <property type="component" value="Unassembled WGS sequence"/>
</dbReference>
<reference evidence="12 16" key="2">
    <citation type="journal article" date="2019" name="Nat. Med.">
        <title>A library of human gut bacterial isolates paired with longitudinal multiomics data enables mechanistic microbiome research.</title>
        <authorList>
            <person name="Poyet M."/>
            <person name="Groussin M."/>
            <person name="Gibbons S.M."/>
            <person name="Avila-Pacheco J."/>
            <person name="Jiang X."/>
            <person name="Kearney S.M."/>
            <person name="Perrotta A.R."/>
            <person name="Berdy B."/>
            <person name="Zhao S."/>
            <person name="Lieberman T.D."/>
            <person name="Swanson P.K."/>
            <person name="Smith M."/>
            <person name="Roesemann S."/>
            <person name="Alexander J.E."/>
            <person name="Rich S.A."/>
            <person name="Livny J."/>
            <person name="Vlamakis H."/>
            <person name="Clish C."/>
            <person name="Bullock K."/>
            <person name="Deik A."/>
            <person name="Scott J."/>
            <person name="Pierce K.A."/>
            <person name="Xavier R.J."/>
            <person name="Alm E.J."/>
        </authorList>
    </citation>
    <scope>NUCLEOTIDE SEQUENCE [LARGE SCALE GENOMIC DNA]</scope>
    <source>
        <strain evidence="12 16">BIOML-A188</strain>
    </source>
</reference>
<comment type="catalytic activity">
    <reaction evidence="1">
        <text>ATP + protein L-histidine = ADP + protein N-phospho-L-histidine.</text>
        <dbReference type="EC" id="2.7.13.3"/>
    </reaction>
</comment>
<keyword evidence="7" id="KW-0472">Membrane</keyword>
<feature type="domain" description="Response regulatory" evidence="10">
    <location>
        <begin position="1100"/>
        <end position="1215"/>
    </location>
</feature>
<dbReference type="InterPro" id="IPR015943">
    <property type="entry name" value="WD40/YVTN_repeat-like_dom_sf"/>
</dbReference>
<dbReference type="PRINTS" id="PR00344">
    <property type="entry name" value="BCTRLSENSOR"/>
</dbReference>
<dbReference type="Pfam" id="PF02518">
    <property type="entry name" value="HATPase_c"/>
    <property type="match status" value="1"/>
</dbReference>
<evidence type="ECO:0000256" key="3">
    <source>
        <dbReference type="ARBA" id="ARBA00022553"/>
    </source>
</evidence>
<dbReference type="InterPro" id="IPR036097">
    <property type="entry name" value="HisK_dim/P_sf"/>
</dbReference>
<keyword evidence="7" id="KW-1133">Transmembrane helix</keyword>
<dbReference type="InterPro" id="IPR003594">
    <property type="entry name" value="HATPase_dom"/>
</dbReference>
<evidence type="ECO:0000256" key="6">
    <source>
        <dbReference type="PROSITE-ProRule" id="PRU00169"/>
    </source>
</evidence>
<keyword evidence="11" id="KW-0418">Kinase</keyword>
<evidence type="ECO:0000313" key="11">
    <source>
        <dbReference type="EMBL" id="CUP59144.1"/>
    </source>
</evidence>
<keyword evidence="7" id="KW-0812">Transmembrane</keyword>
<dbReference type="Pfam" id="PF00512">
    <property type="entry name" value="HisKA"/>
    <property type="match status" value="1"/>
</dbReference>
<dbReference type="EC" id="2.7.13.3" evidence="2"/>